<proteinExistence type="predicted"/>
<reference evidence="1 2" key="1">
    <citation type="journal article" date="2019" name="Int. J. Syst. Evol. Microbiol.">
        <title>The Global Catalogue of Microorganisms (GCM) 10K type strain sequencing project: providing services to taxonomists for standard genome sequencing and annotation.</title>
        <authorList>
            <consortium name="The Broad Institute Genomics Platform"/>
            <consortium name="The Broad Institute Genome Sequencing Center for Infectious Disease"/>
            <person name="Wu L."/>
            <person name="Ma J."/>
        </authorList>
    </citation>
    <scope>NUCLEOTIDE SEQUENCE [LARGE SCALE GENOMIC DNA]</scope>
    <source>
        <strain evidence="1 2">JCM 10696</strain>
    </source>
</reference>
<dbReference type="RefSeq" id="WP_344243727.1">
    <property type="nucleotide sequence ID" value="NZ_BAAAHH010000025.1"/>
</dbReference>
<evidence type="ECO:0008006" key="3">
    <source>
        <dbReference type="Google" id="ProtNLM"/>
    </source>
</evidence>
<evidence type="ECO:0000313" key="1">
    <source>
        <dbReference type="EMBL" id="GAA0961238.1"/>
    </source>
</evidence>
<evidence type="ECO:0000313" key="2">
    <source>
        <dbReference type="Proteomes" id="UP001500665"/>
    </source>
</evidence>
<protein>
    <recommendedName>
        <fullName evidence="3">Excreted virulence factor EspC (Type VII ESX diderm)</fullName>
    </recommendedName>
</protein>
<comment type="caution">
    <text evidence="1">The sequence shown here is derived from an EMBL/GenBank/DDBJ whole genome shotgun (WGS) entry which is preliminary data.</text>
</comment>
<dbReference type="Proteomes" id="UP001500665">
    <property type="component" value="Unassembled WGS sequence"/>
</dbReference>
<organism evidence="1 2">
    <name type="scientific">Actinocorallia libanotica</name>
    <dbReference type="NCBI Taxonomy" id="46162"/>
    <lineage>
        <taxon>Bacteria</taxon>
        <taxon>Bacillati</taxon>
        <taxon>Actinomycetota</taxon>
        <taxon>Actinomycetes</taxon>
        <taxon>Streptosporangiales</taxon>
        <taxon>Thermomonosporaceae</taxon>
        <taxon>Actinocorallia</taxon>
    </lineage>
</organism>
<accession>A0ABN1RPM8</accession>
<name>A0ABN1RPM8_9ACTN</name>
<gene>
    <name evidence="1" type="ORF">GCM10009550_53520</name>
</gene>
<dbReference type="EMBL" id="BAAAHH010000025">
    <property type="protein sequence ID" value="GAA0961238.1"/>
    <property type="molecule type" value="Genomic_DNA"/>
</dbReference>
<keyword evidence="2" id="KW-1185">Reference proteome</keyword>
<sequence length="121" mass="13047">MAGDYTAYELRQIAKSGDTIKEAALDWVGAVKALDKAYLQSGTFGSAGDDAGLPENYGNVVTSVIVSLNDGVYSLEDCALALFRIAKVYEENEEALEKEILKARGVRAPKGIAPERRFPGF</sequence>